<dbReference type="STRING" id="571933.SAMN05216362_16010"/>
<dbReference type="OrthoDB" id="2454584at2"/>
<dbReference type="Proteomes" id="UP000199427">
    <property type="component" value="Unassembled WGS sequence"/>
</dbReference>
<keyword evidence="3" id="KW-1185">Reference proteome</keyword>
<dbReference type="AlphaFoldDB" id="A0A1H9MC59"/>
<accession>A0A1H9MC59</accession>
<evidence type="ECO:0000313" key="3">
    <source>
        <dbReference type="Proteomes" id="UP000199427"/>
    </source>
</evidence>
<keyword evidence="1" id="KW-1133">Transmembrane helix</keyword>
<reference evidence="2 3" key="1">
    <citation type="submission" date="2016-10" db="EMBL/GenBank/DDBJ databases">
        <authorList>
            <person name="de Groot N.N."/>
        </authorList>
    </citation>
    <scope>NUCLEOTIDE SEQUENCE [LARGE SCALE GENOMIC DNA]</scope>
    <source>
        <strain evidence="2 3">DSM 21633</strain>
    </source>
</reference>
<keyword evidence="1" id="KW-0812">Transmembrane</keyword>
<dbReference type="EMBL" id="FOES01000060">
    <property type="protein sequence ID" value="SER21264.1"/>
    <property type="molecule type" value="Genomic_DNA"/>
</dbReference>
<protein>
    <recommendedName>
        <fullName evidence="4">Helix-turn-helix domain of resolvase</fullName>
    </recommendedName>
</protein>
<evidence type="ECO:0000313" key="2">
    <source>
        <dbReference type="EMBL" id="SER21264.1"/>
    </source>
</evidence>
<gene>
    <name evidence="2" type="ORF">SAMN05216362_16010</name>
</gene>
<feature type="transmembrane region" description="Helical" evidence="1">
    <location>
        <begin position="6"/>
        <end position="23"/>
    </location>
</feature>
<keyword evidence="1" id="KW-0472">Membrane</keyword>
<name>A0A1H9MC59_9BACI</name>
<organism evidence="2 3">
    <name type="scientific">Piscibacillus halophilus</name>
    <dbReference type="NCBI Taxonomy" id="571933"/>
    <lineage>
        <taxon>Bacteria</taxon>
        <taxon>Bacillati</taxon>
        <taxon>Bacillota</taxon>
        <taxon>Bacilli</taxon>
        <taxon>Bacillales</taxon>
        <taxon>Bacillaceae</taxon>
        <taxon>Piscibacillus</taxon>
    </lineage>
</organism>
<proteinExistence type="predicted"/>
<evidence type="ECO:0008006" key="4">
    <source>
        <dbReference type="Google" id="ProtNLM"/>
    </source>
</evidence>
<evidence type="ECO:0000256" key="1">
    <source>
        <dbReference type="SAM" id="Phobius"/>
    </source>
</evidence>
<sequence length="126" mass="14806">MDIAILTLIIISIVLFILSFFMNNRFDELEKQIEDISIASMQNEYQLKNKIKVLEEELLVDPYDMTTPRSNVSQSVTEYKEPTIVQKVKNLYDEGYSLHEISNESGLREEDIRIIVNQREKNESFK</sequence>
<dbReference type="RefSeq" id="WP_091776093.1">
    <property type="nucleotide sequence ID" value="NZ_CAESCL010000035.1"/>
</dbReference>